<dbReference type="Gene3D" id="3.30.530.20">
    <property type="match status" value="1"/>
</dbReference>
<evidence type="ECO:0000259" key="1">
    <source>
        <dbReference type="PROSITE" id="PS50848"/>
    </source>
</evidence>
<protein>
    <recommendedName>
        <fullName evidence="1">START domain-containing protein</fullName>
    </recommendedName>
</protein>
<dbReference type="InterPro" id="IPR023393">
    <property type="entry name" value="START-like_dom_sf"/>
</dbReference>
<accession>A0A8W8HUJ5</accession>
<dbReference type="GO" id="GO:0008289">
    <property type="term" value="F:lipid binding"/>
    <property type="evidence" value="ECO:0007669"/>
    <property type="project" value="InterPro"/>
</dbReference>
<dbReference type="PANTHER" id="PTHR19308:SF53">
    <property type="entry name" value="CERAMIDE TRANSFER PROTEIN"/>
    <property type="match status" value="1"/>
</dbReference>
<dbReference type="PROSITE" id="PS50848">
    <property type="entry name" value="START"/>
    <property type="match status" value="1"/>
</dbReference>
<dbReference type="GO" id="GO:0035621">
    <property type="term" value="P:ER to Golgi ceramide transport"/>
    <property type="evidence" value="ECO:0007669"/>
    <property type="project" value="TreeGrafter"/>
</dbReference>
<dbReference type="InterPro" id="IPR051213">
    <property type="entry name" value="START_lipid_transfer"/>
</dbReference>
<organism evidence="2 3">
    <name type="scientific">Magallana gigas</name>
    <name type="common">Pacific oyster</name>
    <name type="synonym">Crassostrea gigas</name>
    <dbReference type="NCBI Taxonomy" id="29159"/>
    <lineage>
        <taxon>Eukaryota</taxon>
        <taxon>Metazoa</taxon>
        <taxon>Spiralia</taxon>
        <taxon>Lophotrochozoa</taxon>
        <taxon>Mollusca</taxon>
        <taxon>Bivalvia</taxon>
        <taxon>Autobranchia</taxon>
        <taxon>Pteriomorphia</taxon>
        <taxon>Ostreida</taxon>
        <taxon>Ostreoidea</taxon>
        <taxon>Ostreidae</taxon>
        <taxon>Magallana</taxon>
    </lineage>
</organism>
<reference evidence="2" key="1">
    <citation type="submission" date="2022-08" db="UniProtKB">
        <authorList>
            <consortium name="EnsemblMetazoa"/>
        </authorList>
    </citation>
    <scope>IDENTIFICATION</scope>
    <source>
        <strain evidence="2">05x7-T-G4-1.051#20</strain>
    </source>
</reference>
<dbReference type="Proteomes" id="UP000005408">
    <property type="component" value="Unassembled WGS sequence"/>
</dbReference>
<dbReference type="EnsemblMetazoa" id="G11121.5">
    <property type="protein sequence ID" value="G11121.5:cds"/>
    <property type="gene ID" value="G11121"/>
</dbReference>
<keyword evidence="3" id="KW-1185">Reference proteome</keyword>
<evidence type="ECO:0000313" key="2">
    <source>
        <dbReference type="EnsemblMetazoa" id="G11121.5:cds"/>
    </source>
</evidence>
<dbReference type="InterPro" id="IPR002913">
    <property type="entry name" value="START_lipid-bd_dom"/>
</dbReference>
<dbReference type="AlphaFoldDB" id="A0A8W8HUJ5"/>
<proteinExistence type="predicted"/>
<dbReference type="Pfam" id="PF01852">
    <property type="entry name" value="START"/>
    <property type="match status" value="1"/>
</dbReference>
<dbReference type="GO" id="GO:0005737">
    <property type="term" value="C:cytoplasm"/>
    <property type="evidence" value="ECO:0007669"/>
    <property type="project" value="UniProtKB-ARBA"/>
</dbReference>
<evidence type="ECO:0000313" key="3">
    <source>
        <dbReference type="Proteomes" id="UP000005408"/>
    </source>
</evidence>
<sequence length="123" mass="14194">WPASQRDALFWSHLRHVTGSNDEDPDRWIVVNYSTEDPKIPNKYVRVTMNVAMICETIIDPPADGNISRDDIKCKISYTAEVNPGGWAPASVLRAVYKREYPKFLKRFTSYVKDTVKDKPIMF</sequence>
<dbReference type="PANTHER" id="PTHR19308">
    <property type="entry name" value="PHOSPHATIDYLCHOLINE TRANSFER PROTEIN"/>
    <property type="match status" value="1"/>
</dbReference>
<dbReference type="SUPFAM" id="SSF55961">
    <property type="entry name" value="Bet v1-like"/>
    <property type="match status" value="1"/>
</dbReference>
<name>A0A8W8HUJ5_MAGGI</name>
<feature type="domain" description="START" evidence="1">
    <location>
        <begin position="1"/>
        <end position="117"/>
    </location>
</feature>